<dbReference type="EMBL" id="BAFE01000064">
    <property type="protein sequence ID" value="GAB48949.1"/>
    <property type="molecule type" value="Genomic_DNA"/>
</dbReference>
<dbReference type="AlphaFoldDB" id="H5UT91"/>
<protein>
    <recommendedName>
        <fullName evidence="4">TIGR02206 family membrane protein</fullName>
    </recommendedName>
</protein>
<organism evidence="2 3">
    <name type="scientific">Mobilicoccus pelagius NBRC 104925</name>
    <dbReference type="NCBI Taxonomy" id="1089455"/>
    <lineage>
        <taxon>Bacteria</taxon>
        <taxon>Bacillati</taxon>
        <taxon>Actinomycetota</taxon>
        <taxon>Actinomycetes</taxon>
        <taxon>Micrococcales</taxon>
        <taxon>Dermatophilaceae</taxon>
        <taxon>Mobilicoccus</taxon>
    </lineage>
</organism>
<gene>
    <name evidence="2" type="ORF">MOPEL_086_00120</name>
</gene>
<keyword evidence="1" id="KW-0472">Membrane</keyword>
<keyword evidence="1" id="KW-1133">Transmembrane helix</keyword>
<evidence type="ECO:0000256" key="1">
    <source>
        <dbReference type="SAM" id="Phobius"/>
    </source>
</evidence>
<dbReference type="Proteomes" id="UP000004367">
    <property type="component" value="Unassembled WGS sequence"/>
</dbReference>
<feature type="transmembrane region" description="Helical" evidence="1">
    <location>
        <begin position="180"/>
        <end position="201"/>
    </location>
</feature>
<name>H5UT91_9MICO</name>
<dbReference type="InterPro" id="IPR011737">
    <property type="entry name" value="CHP02206_TP0381"/>
</dbReference>
<accession>H5UT91</accession>
<feature type="transmembrane region" description="Helical" evidence="1">
    <location>
        <begin position="65"/>
        <end position="89"/>
    </location>
</feature>
<proteinExistence type="predicted"/>
<feature type="transmembrane region" description="Helical" evidence="1">
    <location>
        <begin position="109"/>
        <end position="128"/>
    </location>
</feature>
<reference evidence="2 3" key="1">
    <citation type="submission" date="2012-02" db="EMBL/GenBank/DDBJ databases">
        <title>Whole genome shotgun sequence of Mobilicoccus pelagius NBRC 104925.</title>
        <authorList>
            <person name="Yoshida Y."/>
            <person name="Hosoyama A."/>
            <person name="Tsuchikane K."/>
            <person name="Katsumata H."/>
            <person name="Yamazaki S."/>
            <person name="Fujita N."/>
        </authorList>
    </citation>
    <scope>NUCLEOTIDE SEQUENCE [LARGE SCALE GENOMIC DNA]</scope>
    <source>
        <strain evidence="2 3">NBRC 104925</strain>
    </source>
</reference>
<dbReference type="Pfam" id="PF14808">
    <property type="entry name" value="TMEM164"/>
    <property type="match status" value="1"/>
</dbReference>
<dbReference type="NCBIfam" id="TIGR02206">
    <property type="entry name" value="intg_mem_TP0381"/>
    <property type="match status" value="1"/>
</dbReference>
<keyword evidence="1" id="KW-0812">Transmembrane</keyword>
<keyword evidence="3" id="KW-1185">Reference proteome</keyword>
<feature type="transmembrane region" description="Helical" evidence="1">
    <location>
        <begin position="140"/>
        <end position="160"/>
    </location>
</feature>
<comment type="caution">
    <text evidence="2">The sequence shown here is derived from an EMBL/GenBank/DDBJ whole genome shotgun (WGS) entry which is preliminary data.</text>
</comment>
<evidence type="ECO:0000313" key="3">
    <source>
        <dbReference type="Proteomes" id="UP000004367"/>
    </source>
</evidence>
<evidence type="ECO:0000313" key="2">
    <source>
        <dbReference type="EMBL" id="GAB48949.1"/>
    </source>
</evidence>
<dbReference type="eggNOG" id="COG5522">
    <property type="taxonomic scope" value="Bacteria"/>
</dbReference>
<sequence length="235" mass="26074">MLALTVVATVVLVRVARGRRGDAVMTACGWGLLALAVGWMVWWWLPANYHVGQSLPFHLSDWLRLIAPLALVTHRGWAVVVTYLWGLTFNLQALLTPDLVYFRFPALEFAGYWLLHAAVFVVPVVLVWGLGYRPTWRGCAFAWVFTVVWACVAYTVNLALGTNYGFVSEPPGTTSVLVLLGVWPWYLFSVAALIAPVYALLTWPWTTAPARHDTVLLSDGLARRRLPAHMAAADA</sequence>
<feature type="transmembrane region" description="Helical" evidence="1">
    <location>
        <begin position="28"/>
        <end position="45"/>
    </location>
</feature>
<evidence type="ECO:0008006" key="4">
    <source>
        <dbReference type="Google" id="ProtNLM"/>
    </source>
</evidence>